<gene>
    <name evidence="1" type="ORF">PROSTU_01449</name>
</gene>
<dbReference type="Proteomes" id="UP000004506">
    <property type="component" value="Unassembled WGS sequence"/>
</dbReference>
<name>A0AA86YV37_PROST</name>
<proteinExistence type="predicted"/>
<comment type="caution">
    <text evidence="1">The sequence shown here is derived from an EMBL/GenBank/DDBJ whole genome shotgun (WGS) entry which is preliminary data.</text>
</comment>
<dbReference type="AlphaFoldDB" id="A0AA86YV37"/>
<evidence type="ECO:0000313" key="2">
    <source>
        <dbReference type="Proteomes" id="UP000004506"/>
    </source>
</evidence>
<sequence>MRTTLFDGEIGMKIPSYLTHDFRSIQGNGELTEVYFGSQSTEDTFEIWFTGEVVSVDEEAQPYIMETDSHPLIIIAKHSVSGQTFLLFDGSIHGYDAMFCDQPYDEPLEQLSPIKYDFPPAILKLSFFYNIDYEDEKESYEFDAMGNVMLLNGLSMPWEQVKCDGFDAFALSVIDTQGIEHEIVNLELA</sequence>
<organism evidence="1 2">
    <name type="scientific">Providencia stuartii ATCC 25827</name>
    <dbReference type="NCBI Taxonomy" id="471874"/>
    <lineage>
        <taxon>Bacteria</taxon>
        <taxon>Pseudomonadati</taxon>
        <taxon>Pseudomonadota</taxon>
        <taxon>Gammaproteobacteria</taxon>
        <taxon>Enterobacterales</taxon>
        <taxon>Morganellaceae</taxon>
        <taxon>Providencia</taxon>
    </lineage>
</organism>
<reference evidence="2" key="1">
    <citation type="submission" date="2008-04" db="EMBL/GenBank/DDBJ databases">
        <title>Draft genome sequence of Providencia stuartii (ATCC 25827).</title>
        <authorList>
            <person name="Sudarsanam P."/>
            <person name="Ley R."/>
            <person name="Guruge J."/>
            <person name="Turnbaugh P.J."/>
            <person name="Mahowald M."/>
            <person name="Liep D."/>
            <person name="Gordon J."/>
        </authorList>
    </citation>
    <scope>NUCLEOTIDE SEQUENCE [LARGE SCALE GENOMIC DNA]</scope>
    <source>
        <strain evidence="2">ATCC 25827</strain>
    </source>
</reference>
<protein>
    <submittedName>
        <fullName evidence="1">Uncharacterized protein</fullName>
    </submittedName>
</protein>
<reference evidence="1 2" key="3">
    <citation type="submission" date="2008-05" db="EMBL/GenBank/DDBJ databases">
        <authorList>
            <person name="Fulton L."/>
            <person name="Clifton S."/>
            <person name="Fulton B."/>
            <person name="Xu J."/>
            <person name="Minx P."/>
            <person name="Pepin K.H."/>
            <person name="Johnson M."/>
            <person name="Thiruvilangam P."/>
            <person name="Bhonagiri V."/>
            <person name="Nash W.E."/>
            <person name="Mardis E.R."/>
            <person name="Wilson R.K."/>
        </authorList>
    </citation>
    <scope>NUCLEOTIDE SEQUENCE [LARGE SCALE GENOMIC DNA]</scope>
    <source>
        <strain evidence="1 2">ATCC 25827</strain>
    </source>
</reference>
<evidence type="ECO:0000313" key="1">
    <source>
        <dbReference type="EMBL" id="EDU58283.1"/>
    </source>
</evidence>
<dbReference type="EMBL" id="ABJD02000101">
    <property type="protein sequence ID" value="EDU58283.1"/>
    <property type="molecule type" value="Genomic_DNA"/>
</dbReference>
<accession>A0AA86YV37</accession>
<reference evidence="2" key="2">
    <citation type="submission" date="2008-04" db="EMBL/GenBank/DDBJ databases">
        <title>Draft genome sequence of Providencia stuartii(ATCC 25827).</title>
        <authorList>
            <person name="Sudarsanam P."/>
            <person name="Ley R."/>
            <person name="Guruge J."/>
            <person name="Turnbaugh P.J."/>
            <person name="Mahowald M."/>
            <person name="Liep D."/>
            <person name="Gordon J."/>
        </authorList>
    </citation>
    <scope>NUCLEOTIDE SEQUENCE [LARGE SCALE GENOMIC DNA]</scope>
    <source>
        <strain evidence="2">ATCC 25827</strain>
    </source>
</reference>